<dbReference type="EMBL" id="CAJVCH010375524">
    <property type="protein sequence ID" value="CAG7816670.1"/>
    <property type="molecule type" value="Genomic_DNA"/>
</dbReference>
<evidence type="ECO:0000256" key="1">
    <source>
        <dbReference type="ARBA" id="ARBA00024204"/>
    </source>
</evidence>
<protein>
    <recommendedName>
        <fullName evidence="2">Protein MIX23</fullName>
    </recommendedName>
    <alternativeName>
        <fullName evidence="3">Coiled-coil domain-containing protein 58</fullName>
    </alternativeName>
</protein>
<dbReference type="Proteomes" id="UP000708208">
    <property type="component" value="Unassembled WGS sequence"/>
</dbReference>
<name>A0A8J2PIG2_9HEXA</name>
<reference evidence="4" key="1">
    <citation type="submission" date="2021-06" db="EMBL/GenBank/DDBJ databases">
        <authorList>
            <person name="Hodson N. C."/>
            <person name="Mongue J. A."/>
            <person name="Jaron S. K."/>
        </authorList>
    </citation>
    <scope>NUCLEOTIDE SEQUENCE</scope>
</reference>
<evidence type="ECO:0000256" key="2">
    <source>
        <dbReference type="ARBA" id="ARBA00024228"/>
    </source>
</evidence>
<dbReference type="OrthoDB" id="5593818at2759"/>
<dbReference type="PANTHER" id="PTHR31905">
    <property type="entry name" value="COILED-COIL DOMAIN-CONTAINING PROTEIN 58"/>
    <property type="match status" value="1"/>
</dbReference>
<evidence type="ECO:0000313" key="4">
    <source>
        <dbReference type="EMBL" id="CAG7816670.1"/>
    </source>
</evidence>
<dbReference type="GO" id="GO:0005758">
    <property type="term" value="C:mitochondrial intermembrane space"/>
    <property type="evidence" value="ECO:0007669"/>
    <property type="project" value="InterPro"/>
</dbReference>
<dbReference type="Pfam" id="PF09774">
    <property type="entry name" value="MIX23"/>
    <property type="match status" value="1"/>
</dbReference>
<keyword evidence="5" id="KW-1185">Reference proteome</keyword>
<evidence type="ECO:0000256" key="3">
    <source>
        <dbReference type="ARBA" id="ARBA00030733"/>
    </source>
</evidence>
<dbReference type="PANTHER" id="PTHR31905:SF2">
    <property type="entry name" value="PROTEIN MIX23"/>
    <property type="match status" value="1"/>
</dbReference>
<dbReference type="InterPro" id="IPR019171">
    <property type="entry name" value="MIX23"/>
</dbReference>
<sequence length="138" mass="16027">MSVCDDLSEFLETLRNMRLVDDRVVYALNTSIPTQSFAHKVDASATCKDLFTQLVNNHNARDESLKNCLDSTVCKVQKLTEERQTDPANQQVVRALKREQTKLRELQTQVNVEEVIRGRSLKIYNERCRAFYKPQLHK</sequence>
<evidence type="ECO:0000313" key="5">
    <source>
        <dbReference type="Proteomes" id="UP000708208"/>
    </source>
</evidence>
<organism evidence="4 5">
    <name type="scientific">Allacma fusca</name>
    <dbReference type="NCBI Taxonomy" id="39272"/>
    <lineage>
        <taxon>Eukaryota</taxon>
        <taxon>Metazoa</taxon>
        <taxon>Ecdysozoa</taxon>
        <taxon>Arthropoda</taxon>
        <taxon>Hexapoda</taxon>
        <taxon>Collembola</taxon>
        <taxon>Symphypleona</taxon>
        <taxon>Sminthuridae</taxon>
        <taxon>Allacma</taxon>
    </lineage>
</organism>
<comment type="similarity">
    <text evidence="1">Belongs to the MIX23 family.</text>
</comment>
<accession>A0A8J2PIG2</accession>
<gene>
    <name evidence="4" type="ORF">AFUS01_LOCUS27279</name>
</gene>
<dbReference type="AlphaFoldDB" id="A0A8J2PIG2"/>
<proteinExistence type="inferred from homology"/>
<comment type="caution">
    <text evidence="4">The sequence shown here is derived from an EMBL/GenBank/DDBJ whole genome shotgun (WGS) entry which is preliminary data.</text>
</comment>